<accession>A0ACB9C1I9</accession>
<comment type="caution">
    <text evidence="1">The sequence shown here is derived from an EMBL/GenBank/DDBJ whole genome shotgun (WGS) entry which is preliminary data.</text>
</comment>
<keyword evidence="2" id="KW-1185">Reference proteome</keyword>
<evidence type="ECO:0000313" key="2">
    <source>
        <dbReference type="Proteomes" id="UP001055879"/>
    </source>
</evidence>
<dbReference type="Proteomes" id="UP001055879">
    <property type="component" value="Linkage Group LG05"/>
</dbReference>
<evidence type="ECO:0000313" key="1">
    <source>
        <dbReference type="EMBL" id="KAI3728022.1"/>
    </source>
</evidence>
<name>A0ACB9C1I9_ARCLA</name>
<gene>
    <name evidence="1" type="ORF">L6452_16648</name>
</gene>
<organism evidence="1 2">
    <name type="scientific">Arctium lappa</name>
    <name type="common">Greater burdock</name>
    <name type="synonym">Lappa major</name>
    <dbReference type="NCBI Taxonomy" id="4217"/>
    <lineage>
        <taxon>Eukaryota</taxon>
        <taxon>Viridiplantae</taxon>
        <taxon>Streptophyta</taxon>
        <taxon>Embryophyta</taxon>
        <taxon>Tracheophyta</taxon>
        <taxon>Spermatophyta</taxon>
        <taxon>Magnoliopsida</taxon>
        <taxon>eudicotyledons</taxon>
        <taxon>Gunneridae</taxon>
        <taxon>Pentapetalae</taxon>
        <taxon>asterids</taxon>
        <taxon>campanulids</taxon>
        <taxon>Asterales</taxon>
        <taxon>Asteraceae</taxon>
        <taxon>Carduoideae</taxon>
        <taxon>Cardueae</taxon>
        <taxon>Arctiinae</taxon>
        <taxon>Arctium</taxon>
    </lineage>
</organism>
<dbReference type="EMBL" id="CM042051">
    <property type="protein sequence ID" value="KAI3728022.1"/>
    <property type="molecule type" value="Genomic_DNA"/>
</dbReference>
<sequence length="67" mass="7501">MTRIVTHVICFLLSIMCFTNCLGALKSFAEFPRLQSSLKLGLSLVSHSSLLCLMFAPIRDLDILELE</sequence>
<reference evidence="1 2" key="2">
    <citation type="journal article" date="2022" name="Mol. Ecol. Resour.">
        <title>The genomes of chicory, endive, great burdock and yacon provide insights into Asteraceae paleo-polyploidization history and plant inulin production.</title>
        <authorList>
            <person name="Fan W."/>
            <person name="Wang S."/>
            <person name="Wang H."/>
            <person name="Wang A."/>
            <person name="Jiang F."/>
            <person name="Liu H."/>
            <person name="Zhao H."/>
            <person name="Xu D."/>
            <person name="Zhang Y."/>
        </authorList>
    </citation>
    <scope>NUCLEOTIDE SEQUENCE [LARGE SCALE GENOMIC DNA]</scope>
    <source>
        <strain evidence="2">cv. Niubang</strain>
    </source>
</reference>
<protein>
    <submittedName>
        <fullName evidence="1">Uncharacterized protein</fullName>
    </submittedName>
</protein>
<proteinExistence type="predicted"/>
<reference evidence="2" key="1">
    <citation type="journal article" date="2022" name="Mol. Ecol. Resour.">
        <title>The genomes of chicory, endive, great burdock and yacon provide insights into Asteraceae palaeo-polyploidization history and plant inulin production.</title>
        <authorList>
            <person name="Fan W."/>
            <person name="Wang S."/>
            <person name="Wang H."/>
            <person name="Wang A."/>
            <person name="Jiang F."/>
            <person name="Liu H."/>
            <person name="Zhao H."/>
            <person name="Xu D."/>
            <person name="Zhang Y."/>
        </authorList>
    </citation>
    <scope>NUCLEOTIDE SEQUENCE [LARGE SCALE GENOMIC DNA]</scope>
    <source>
        <strain evidence="2">cv. Niubang</strain>
    </source>
</reference>